<protein>
    <submittedName>
        <fullName evidence="4">Transglutaminase</fullName>
    </submittedName>
</protein>
<feature type="transmembrane region" description="Helical" evidence="2">
    <location>
        <begin position="33"/>
        <end position="54"/>
    </location>
</feature>
<evidence type="ECO:0000313" key="5">
    <source>
        <dbReference type="Proteomes" id="UP000011648"/>
    </source>
</evidence>
<keyword evidence="2" id="KW-1133">Transmembrane helix</keyword>
<dbReference type="Gene3D" id="3.10.620.30">
    <property type="match status" value="1"/>
</dbReference>
<accession>L9ZKY3</accession>
<dbReference type="InterPro" id="IPR002931">
    <property type="entry name" value="Transglutaminase-like"/>
</dbReference>
<keyword evidence="5" id="KW-1185">Reference proteome</keyword>
<feature type="compositionally biased region" description="Basic and acidic residues" evidence="1">
    <location>
        <begin position="1"/>
        <end position="12"/>
    </location>
</feature>
<organism evidence="4 5">
    <name type="scientific">Natrialba taiwanensis DSM 12281</name>
    <dbReference type="NCBI Taxonomy" id="1230458"/>
    <lineage>
        <taxon>Archaea</taxon>
        <taxon>Methanobacteriati</taxon>
        <taxon>Methanobacteriota</taxon>
        <taxon>Stenosarchaea group</taxon>
        <taxon>Halobacteria</taxon>
        <taxon>Halobacteriales</taxon>
        <taxon>Natrialbaceae</taxon>
        <taxon>Natrialba</taxon>
    </lineage>
</organism>
<feature type="region of interest" description="Disordered" evidence="1">
    <location>
        <begin position="1"/>
        <end position="27"/>
    </location>
</feature>
<evidence type="ECO:0000259" key="3">
    <source>
        <dbReference type="SMART" id="SM00460"/>
    </source>
</evidence>
<dbReference type="InterPro" id="IPR052901">
    <property type="entry name" value="Bact_TGase-like"/>
</dbReference>
<feature type="region of interest" description="Disordered" evidence="1">
    <location>
        <begin position="724"/>
        <end position="775"/>
    </location>
</feature>
<name>L9ZKY3_9EURY</name>
<feature type="compositionally biased region" description="Low complexity" evidence="1">
    <location>
        <begin position="589"/>
        <end position="608"/>
    </location>
</feature>
<feature type="transmembrane region" description="Helical" evidence="2">
    <location>
        <begin position="92"/>
        <end position="119"/>
    </location>
</feature>
<evidence type="ECO:0000256" key="2">
    <source>
        <dbReference type="SAM" id="Phobius"/>
    </source>
</evidence>
<dbReference type="InterPro" id="IPR038765">
    <property type="entry name" value="Papain-like_cys_pep_sf"/>
</dbReference>
<dbReference type="PANTHER" id="PTHR42736:SF1">
    <property type="entry name" value="PROTEIN-GLUTAMINE GAMMA-GLUTAMYLTRANSFERASE"/>
    <property type="match status" value="1"/>
</dbReference>
<dbReference type="Proteomes" id="UP000011648">
    <property type="component" value="Unassembled WGS sequence"/>
</dbReference>
<proteinExistence type="predicted"/>
<feature type="transmembrane region" description="Helical" evidence="2">
    <location>
        <begin position="188"/>
        <end position="207"/>
    </location>
</feature>
<dbReference type="SMART" id="SM00460">
    <property type="entry name" value="TGc"/>
    <property type="match status" value="1"/>
</dbReference>
<sequence>MSTDAESRRTERTISLGGTGTGRNETGRTVGPGAFRTLALGCVLVLLASIVSVLQDVTRVVGGTDSLFVLAGTMLLAATLLARLIRPRTATIAAVTAASLGFAYYLEASGVGVGVVLSATESLLADVVTLVTGLSLLRTVEASALTLGLVPAPVFLSWYLALRGRYALSVLPSGFALCFLVLTGDADLTITLIGTLAALGTVGFGELERRGGSIAQADLLAVLFALIIVLSLSVTFVPGNATGPVTLDRGGPSSLEGAIDSAGQRSGFTGQVDLSPEVRFTVESEQASYWRTGVYDRFTGDEWVRSGQLQSLNGPINSPPGEYDVARQVVTAETELGVMPVAPQPLSVSEGAAQYAEVTRHGQVHPSTTLIKDDSYVVESAIIDSDPASLKQAGTDYPDEIEEYYLQLPEGTSSEFDDRTATVTEDADNPYETAATIESYLRSSKGYSLDIEQPNGNVADEFLLEMDEGYCIYFATTMTQMLRAEDIPARYVTGYTSGQQVDDNTHVVRGLDAHAWVEVYFPDHGWVSFDPTPGGERDAVHMDRLQEARENGNENVDTDASEGVPIRNDSEDDPDDGSSPDPTEPSPPDNGTDPTDPTDPNNSSDPNGTNTTDPTRPNPGTPAAQDGDGEDDDTNPLATTIPREFLAFTAVALVGLAAAVHRTGGRELYFRTIGLYWQRRHDDPARDTERAYRRLERLFEREFRSRRPGESPRAYVSALGAQAATTLPSDQSAESGPQPRSQGDPQSRSDAHSDSQAHLPTHSQSPHTPDPTDPRVEHVLACYEQAIYGTGVTPDDAATAIEFVDELARERLPFVRSDTDTGPDADGLL</sequence>
<feature type="compositionally biased region" description="Polar residues" evidence="1">
    <location>
        <begin position="756"/>
        <end position="767"/>
    </location>
</feature>
<feature type="transmembrane region" description="Helical" evidence="2">
    <location>
        <begin position="219"/>
        <end position="239"/>
    </location>
</feature>
<keyword evidence="2" id="KW-0812">Transmembrane</keyword>
<dbReference type="OrthoDB" id="18481at2157"/>
<dbReference type="InterPro" id="IPR021878">
    <property type="entry name" value="TgpA_N"/>
</dbReference>
<dbReference type="Pfam" id="PF01841">
    <property type="entry name" value="Transglut_core"/>
    <property type="match status" value="1"/>
</dbReference>
<dbReference type="PANTHER" id="PTHR42736">
    <property type="entry name" value="PROTEIN-GLUTAMINE GAMMA-GLUTAMYLTRANSFERASE"/>
    <property type="match status" value="1"/>
</dbReference>
<evidence type="ECO:0000313" key="4">
    <source>
        <dbReference type="EMBL" id="ELY87185.1"/>
    </source>
</evidence>
<dbReference type="Pfam" id="PF11992">
    <property type="entry name" value="TgpA_N"/>
    <property type="match status" value="1"/>
</dbReference>
<feature type="transmembrane region" description="Helical" evidence="2">
    <location>
        <begin position="139"/>
        <end position="159"/>
    </location>
</feature>
<feature type="region of interest" description="Disordered" evidence="1">
    <location>
        <begin position="549"/>
        <end position="637"/>
    </location>
</feature>
<feature type="transmembrane region" description="Helical" evidence="2">
    <location>
        <begin position="166"/>
        <end position="182"/>
    </location>
</feature>
<dbReference type="AlphaFoldDB" id="L9ZKY3"/>
<feature type="transmembrane region" description="Helical" evidence="2">
    <location>
        <begin position="66"/>
        <end position="85"/>
    </location>
</feature>
<gene>
    <name evidence="4" type="ORF">C484_17531</name>
</gene>
<feature type="compositionally biased region" description="Polar residues" evidence="1">
    <location>
        <begin position="724"/>
        <end position="746"/>
    </location>
</feature>
<dbReference type="STRING" id="1230458.C484_17531"/>
<evidence type="ECO:0000256" key="1">
    <source>
        <dbReference type="SAM" id="MobiDB-lite"/>
    </source>
</evidence>
<dbReference type="PATRIC" id="fig|1230458.4.peg.3556"/>
<dbReference type="EMBL" id="AOIL01000055">
    <property type="protein sequence ID" value="ELY87185.1"/>
    <property type="molecule type" value="Genomic_DNA"/>
</dbReference>
<dbReference type="SUPFAM" id="SSF54001">
    <property type="entry name" value="Cysteine proteinases"/>
    <property type="match status" value="1"/>
</dbReference>
<keyword evidence="2" id="KW-0472">Membrane</keyword>
<reference evidence="4 5" key="1">
    <citation type="journal article" date="2014" name="PLoS Genet.">
        <title>Phylogenetically driven sequencing of extremely halophilic archaea reveals strategies for static and dynamic osmo-response.</title>
        <authorList>
            <person name="Becker E.A."/>
            <person name="Seitzer P.M."/>
            <person name="Tritt A."/>
            <person name="Larsen D."/>
            <person name="Krusor M."/>
            <person name="Yao A.I."/>
            <person name="Wu D."/>
            <person name="Madern D."/>
            <person name="Eisen J.A."/>
            <person name="Darling A.E."/>
            <person name="Facciotti M.T."/>
        </authorList>
    </citation>
    <scope>NUCLEOTIDE SEQUENCE [LARGE SCALE GENOMIC DNA]</scope>
    <source>
        <strain evidence="4 5">DSM 12281</strain>
    </source>
</reference>
<feature type="domain" description="Transglutaminase-like" evidence="3">
    <location>
        <begin position="463"/>
        <end position="533"/>
    </location>
</feature>
<comment type="caution">
    <text evidence="4">The sequence shown here is derived from an EMBL/GenBank/DDBJ whole genome shotgun (WGS) entry which is preliminary data.</text>
</comment>
<dbReference type="RefSeq" id="WP_006827137.1">
    <property type="nucleotide sequence ID" value="NZ_AOIL01000055.1"/>
</dbReference>